<feature type="domain" description="NAD(P)-binding" evidence="3">
    <location>
        <begin position="8"/>
        <end position="177"/>
    </location>
</feature>
<dbReference type="InterPro" id="IPR036291">
    <property type="entry name" value="NAD(P)-bd_dom_sf"/>
</dbReference>
<organism evidence="4 5">
    <name type="scientific">Microbacterium invictum</name>
    <dbReference type="NCBI Taxonomy" id="515415"/>
    <lineage>
        <taxon>Bacteria</taxon>
        <taxon>Bacillati</taxon>
        <taxon>Actinomycetota</taxon>
        <taxon>Actinomycetes</taxon>
        <taxon>Micrococcales</taxon>
        <taxon>Microbacteriaceae</taxon>
        <taxon>Microbacterium</taxon>
    </lineage>
</organism>
<keyword evidence="5" id="KW-1185">Reference proteome</keyword>
<dbReference type="InterPro" id="IPR044256">
    <property type="entry name" value="HCF244-like"/>
</dbReference>
<dbReference type="EMBL" id="JACIFH010000001">
    <property type="protein sequence ID" value="MBB4140856.1"/>
    <property type="molecule type" value="Genomic_DNA"/>
</dbReference>
<sequence length="272" mass="29120">MSRIIVIGGTGMVGRRIVTRLTRAGHDAIAAAPSTGVDAVSGRGLAETLHGADVVVDVSKPRTYEPAAVRSHFTTVTTNLLAAGRAAGVGHHVMLAAVGTDRHPAIPYYQAKAAAERLIARGGVPFTLVHATQFMEFAPAIADDATHGDRIRLPHTLVQPIAADDIAAAVARVADQPALDGVIEFAGPDRLPLVDFVRAVLEPRHDPRRIDQSDDGLYFGAHIDVTELLPGPCAFIAPTRFDHWLHAHRPSKPGMPQLRHLLHHHPRLEVAS</sequence>
<comment type="caution">
    <text evidence="4">The sequence shown here is derived from an EMBL/GenBank/DDBJ whole genome shotgun (WGS) entry which is preliminary data.</text>
</comment>
<reference evidence="4 5" key="1">
    <citation type="submission" date="2020-08" db="EMBL/GenBank/DDBJ databases">
        <title>Sequencing the genomes of 1000 actinobacteria strains.</title>
        <authorList>
            <person name="Klenk H.-P."/>
        </authorList>
    </citation>
    <scope>NUCLEOTIDE SEQUENCE [LARGE SCALE GENOMIC DNA]</scope>
    <source>
        <strain evidence="4 5">DSM 19600</strain>
    </source>
</reference>
<dbReference type="SUPFAM" id="SSF51735">
    <property type="entry name" value="NAD(P)-binding Rossmann-fold domains"/>
    <property type="match status" value="1"/>
</dbReference>
<dbReference type="PANTHER" id="PTHR47128">
    <property type="match status" value="1"/>
</dbReference>
<dbReference type="GO" id="GO:0009523">
    <property type="term" value="C:photosystem II"/>
    <property type="evidence" value="ECO:0007669"/>
    <property type="project" value="UniProtKB-KW"/>
</dbReference>
<dbReference type="Proteomes" id="UP000549113">
    <property type="component" value="Unassembled WGS sequence"/>
</dbReference>
<dbReference type="RefSeq" id="WP_183500360.1">
    <property type="nucleotide sequence ID" value="NZ_BAABCO010000004.1"/>
</dbReference>
<evidence type="ECO:0000259" key="3">
    <source>
        <dbReference type="Pfam" id="PF13460"/>
    </source>
</evidence>
<dbReference type="Pfam" id="PF13460">
    <property type="entry name" value="NAD_binding_10"/>
    <property type="match status" value="1"/>
</dbReference>
<protein>
    <submittedName>
        <fullName evidence="4">Uncharacterized protein YbjT (DUF2867 family)</fullName>
    </submittedName>
</protein>
<evidence type="ECO:0000313" key="5">
    <source>
        <dbReference type="Proteomes" id="UP000549113"/>
    </source>
</evidence>
<dbReference type="InterPro" id="IPR016040">
    <property type="entry name" value="NAD(P)-bd_dom"/>
</dbReference>
<accession>A0AA40SR46</accession>
<keyword evidence="1" id="KW-0602">Photosynthesis</keyword>
<evidence type="ECO:0000313" key="4">
    <source>
        <dbReference type="EMBL" id="MBB4140856.1"/>
    </source>
</evidence>
<dbReference type="GO" id="GO:0015979">
    <property type="term" value="P:photosynthesis"/>
    <property type="evidence" value="ECO:0007669"/>
    <property type="project" value="UniProtKB-KW"/>
</dbReference>
<evidence type="ECO:0000256" key="1">
    <source>
        <dbReference type="ARBA" id="ARBA00022531"/>
    </source>
</evidence>
<proteinExistence type="predicted"/>
<dbReference type="AlphaFoldDB" id="A0AA40SR46"/>
<dbReference type="Gene3D" id="3.40.50.720">
    <property type="entry name" value="NAD(P)-binding Rossmann-like Domain"/>
    <property type="match status" value="1"/>
</dbReference>
<gene>
    <name evidence="4" type="ORF">BKA10_002650</name>
</gene>
<evidence type="ECO:0000256" key="2">
    <source>
        <dbReference type="ARBA" id="ARBA00023276"/>
    </source>
</evidence>
<keyword evidence="2" id="KW-0604">Photosystem II</keyword>
<dbReference type="PANTHER" id="PTHR47128:SF2">
    <property type="entry name" value="PROTEIN HIGH CHLOROPHYLL FLUORESCENCE PHENOTYPE 244, CHLOROPLASTIC"/>
    <property type="match status" value="1"/>
</dbReference>
<name>A0AA40SR46_9MICO</name>